<name>A0A9W8VEZ4_9HYPO</name>
<evidence type="ECO:0000256" key="2">
    <source>
        <dbReference type="ARBA" id="ARBA00022857"/>
    </source>
</evidence>
<keyword evidence="3" id="KW-0560">Oxidoreductase</keyword>
<protein>
    <submittedName>
        <fullName evidence="4">Bifunctional hydroxyacyl-CoA dehydrogenase/enoyl-CoA hydratase fox2</fullName>
    </submittedName>
</protein>
<gene>
    <name evidence="4" type="primary">FOX2_3</name>
    <name evidence="4" type="ORF">NW762_005514</name>
</gene>
<keyword evidence="2" id="KW-0521">NADP</keyword>
<comment type="similarity">
    <text evidence="1">Belongs to the short-chain dehydrogenases/reductases (SDR) family.</text>
</comment>
<dbReference type="AlphaFoldDB" id="A0A9W8VEZ4"/>
<dbReference type="Pfam" id="PF13561">
    <property type="entry name" value="adh_short_C2"/>
    <property type="match status" value="1"/>
</dbReference>
<evidence type="ECO:0000256" key="1">
    <source>
        <dbReference type="ARBA" id="ARBA00006484"/>
    </source>
</evidence>
<evidence type="ECO:0000313" key="5">
    <source>
        <dbReference type="Proteomes" id="UP001152049"/>
    </source>
</evidence>
<dbReference type="EMBL" id="JAOQAZ010000008">
    <property type="protein sequence ID" value="KAJ4264318.1"/>
    <property type="molecule type" value="Genomic_DNA"/>
</dbReference>
<dbReference type="Proteomes" id="UP001152049">
    <property type="component" value="Unassembled WGS sequence"/>
</dbReference>
<comment type="caution">
    <text evidence="4">The sequence shown here is derived from an EMBL/GenBank/DDBJ whole genome shotgun (WGS) entry which is preliminary data.</text>
</comment>
<accession>A0A9W8VEZ4</accession>
<dbReference type="PANTHER" id="PTHR45024:SF2">
    <property type="entry name" value="SCP2 DOMAIN-CONTAINING PROTEIN"/>
    <property type="match status" value="1"/>
</dbReference>
<dbReference type="PROSITE" id="PS00061">
    <property type="entry name" value="ADH_SHORT"/>
    <property type="match status" value="1"/>
</dbReference>
<dbReference type="InterPro" id="IPR002347">
    <property type="entry name" value="SDR_fam"/>
</dbReference>
<dbReference type="PANTHER" id="PTHR45024">
    <property type="entry name" value="DEHYDROGENASES, SHORT CHAIN"/>
    <property type="match status" value="1"/>
</dbReference>
<proteinExistence type="inferred from homology"/>
<dbReference type="InterPro" id="IPR036291">
    <property type="entry name" value="NAD(P)-bd_dom_sf"/>
</dbReference>
<dbReference type="Gene3D" id="3.40.50.720">
    <property type="entry name" value="NAD(P)-binding Rossmann-like Domain"/>
    <property type="match status" value="1"/>
</dbReference>
<keyword evidence="5" id="KW-1185">Reference proteome</keyword>
<dbReference type="SUPFAM" id="SSF51735">
    <property type="entry name" value="NAD(P)-binding Rossmann-fold domains"/>
    <property type="match status" value="1"/>
</dbReference>
<evidence type="ECO:0000313" key="4">
    <source>
        <dbReference type="EMBL" id="KAJ4264318.1"/>
    </source>
</evidence>
<dbReference type="InterPro" id="IPR020904">
    <property type="entry name" value="Sc_DH/Rdtase_CS"/>
</dbReference>
<organism evidence="4 5">
    <name type="scientific">Fusarium torreyae</name>
    <dbReference type="NCBI Taxonomy" id="1237075"/>
    <lineage>
        <taxon>Eukaryota</taxon>
        <taxon>Fungi</taxon>
        <taxon>Dikarya</taxon>
        <taxon>Ascomycota</taxon>
        <taxon>Pezizomycotina</taxon>
        <taxon>Sordariomycetes</taxon>
        <taxon>Hypocreomycetidae</taxon>
        <taxon>Hypocreales</taxon>
        <taxon>Nectriaceae</taxon>
        <taxon>Fusarium</taxon>
    </lineage>
</organism>
<sequence>MMTASHMMFGGAQQSTYGTAKIAVMGIAKALAIERKQHGILINTVSPMAYTPCSGAYIDEQTRPIIQAQMPAADVAITVAWLAHKNSQVTGETVGLTNRLIARVFLAETKGYFGPEDEAWTLESARDNWHKVLDESEYTVSTDMAEYGPKIFQRLLTRQ</sequence>
<evidence type="ECO:0000256" key="3">
    <source>
        <dbReference type="ARBA" id="ARBA00023002"/>
    </source>
</evidence>
<dbReference type="GO" id="GO:0016491">
    <property type="term" value="F:oxidoreductase activity"/>
    <property type="evidence" value="ECO:0007669"/>
    <property type="project" value="UniProtKB-KW"/>
</dbReference>
<dbReference type="InterPro" id="IPR051687">
    <property type="entry name" value="Peroxisomal_Beta-Oxidation"/>
</dbReference>
<reference evidence="4" key="1">
    <citation type="submission" date="2022-09" db="EMBL/GenBank/DDBJ databases">
        <title>Fusarium specimens isolated from Avocado Roots.</title>
        <authorList>
            <person name="Stajich J."/>
            <person name="Roper C."/>
            <person name="Heimlech-Rivalta G."/>
        </authorList>
    </citation>
    <scope>NUCLEOTIDE SEQUENCE</scope>
    <source>
        <strain evidence="4">CF00136</strain>
    </source>
</reference>
<dbReference type="OrthoDB" id="47007at2759"/>